<dbReference type="Proteomes" id="UP000000925">
    <property type="component" value="Chromosome"/>
</dbReference>
<organism evidence="3 4">
    <name type="scientific">Coraliomargarita akajimensis (strain DSM 45221 / IAM 15411 / JCM 23193 / KCTC 12865 / 04OKA010-24)</name>
    <dbReference type="NCBI Taxonomy" id="583355"/>
    <lineage>
        <taxon>Bacteria</taxon>
        <taxon>Pseudomonadati</taxon>
        <taxon>Verrucomicrobiota</taxon>
        <taxon>Opitutia</taxon>
        <taxon>Puniceicoccales</taxon>
        <taxon>Coraliomargaritaceae</taxon>
        <taxon>Coraliomargarita</taxon>
    </lineage>
</organism>
<gene>
    <name evidence="3" type="ordered locus">Caka_2352</name>
</gene>
<dbReference type="InterPro" id="IPR005269">
    <property type="entry name" value="LOG"/>
</dbReference>
<reference evidence="3 4" key="1">
    <citation type="journal article" date="2010" name="Stand. Genomic Sci.">
        <title>Complete genome sequence of Coraliomargarita akajimensis type strain (04OKA010-24).</title>
        <authorList>
            <person name="Mavromatis K."/>
            <person name="Abt B."/>
            <person name="Brambilla E."/>
            <person name="Lapidus A."/>
            <person name="Copeland A."/>
            <person name="Deshpande S."/>
            <person name="Nolan M."/>
            <person name="Lucas S."/>
            <person name="Tice H."/>
            <person name="Cheng J.F."/>
            <person name="Han C."/>
            <person name="Detter J.C."/>
            <person name="Woyke T."/>
            <person name="Goodwin L."/>
            <person name="Pitluck S."/>
            <person name="Held B."/>
            <person name="Brettin T."/>
            <person name="Tapia R."/>
            <person name="Ivanova N."/>
            <person name="Mikhailova N."/>
            <person name="Pati A."/>
            <person name="Liolios K."/>
            <person name="Chen A."/>
            <person name="Palaniappan K."/>
            <person name="Land M."/>
            <person name="Hauser L."/>
            <person name="Chang Y.J."/>
            <person name="Jeffries C.D."/>
            <person name="Rohde M."/>
            <person name="Goker M."/>
            <person name="Bristow J."/>
            <person name="Eisen J.A."/>
            <person name="Markowitz V."/>
            <person name="Hugenholtz P."/>
            <person name="Klenk H.P."/>
            <person name="Kyrpides N.C."/>
        </authorList>
    </citation>
    <scope>NUCLEOTIDE SEQUENCE [LARGE SCALE GENOMIC DNA]</scope>
    <source>
        <strain evidence="4">DSM 45221 / IAM 15411 / JCM 23193 / KCTC 12865</strain>
    </source>
</reference>
<dbReference type="KEGG" id="caa:Caka_2352"/>
<name>D5EMX9_CORAD</name>
<dbReference type="AlphaFoldDB" id="D5EMX9"/>
<dbReference type="EMBL" id="CP001998">
    <property type="protein sequence ID" value="ADE55369.1"/>
    <property type="molecule type" value="Genomic_DNA"/>
</dbReference>
<keyword evidence="2" id="KW-0378">Hydrolase</keyword>
<dbReference type="eggNOG" id="COG1611">
    <property type="taxonomic scope" value="Bacteria"/>
</dbReference>
<evidence type="ECO:0000256" key="2">
    <source>
        <dbReference type="RuleBase" id="RU363015"/>
    </source>
</evidence>
<comment type="similarity">
    <text evidence="2">Belongs to the LOG family.</text>
</comment>
<sequence>MNEPNPCSRDEWPIKAYKNLNFLNSEPARQIRVLCELIEPGPRLEAEKIEDTVVLFGSARTRPPEAAAADLERVQAEIKDLNNPSPEEARRLHFAQCNVKSAPYYTAASELAEKLTRWSMSLTDQEKHRFVVCSGGGPGIMQAANHGAHQAGGKSIGLGISLPFEQGVNDYIPDDLKFEFHYFFTRKYWFVHIAKALIAFPGGFGTLDELFETLTLIQTGKTPSVPPIVLFGSEFWKNVVNFDTLVEWGTISPEDLDLIHFSDDVDDAFNFLVEQLTARYLS</sequence>
<evidence type="ECO:0000313" key="4">
    <source>
        <dbReference type="Proteomes" id="UP000000925"/>
    </source>
</evidence>
<dbReference type="PANTHER" id="PTHR43393:SF3">
    <property type="entry name" value="LYSINE DECARBOXYLASE-LIKE PROTEIN"/>
    <property type="match status" value="1"/>
</dbReference>
<dbReference type="PANTHER" id="PTHR43393">
    <property type="entry name" value="CYTOKININ RIBOSIDE 5'-MONOPHOSPHATE PHOSPHORIBOHYDROLASE"/>
    <property type="match status" value="1"/>
</dbReference>
<dbReference type="Gene3D" id="3.40.50.450">
    <property type="match status" value="1"/>
</dbReference>
<dbReference type="Pfam" id="PF03641">
    <property type="entry name" value="Lysine_decarbox"/>
    <property type="match status" value="1"/>
</dbReference>
<keyword evidence="4" id="KW-1185">Reference proteome</keyword>
<evidence type="ECO:0000256" key="1">
    <source>
        <dbReference type="ARBA" id="ARBA00000274"/>
    </source>
</evidence>
<dbReference type="EC" id="3.2.2.n1" evidence="2"/>
<dbReference type="GO" id="GO:0008714">
    <property type="term" value="F:AMP nucleosidase activity"/>
    <property type="evidence" value="ECO:0007669"/>
    <property type="project" value="UniProtKB-EC"/>
</dbReference>
<dbReference type="OrthoDB" id="9801098at2"/>
<dbReference type="NCBIfam" id="TIGR00730">
    <property type="entry name" value="Rossman fold protein, TIGR00730 family"/>
    <property type="match status" value="1"/>
</dbReference>
<dbReference type="GO" id="GO:0009691">
    <property type="term" value="P:cytokinin biosynthetic process"/>
    <property type="evidence" value="ECO:0007669"/>
    <property type="project" value="UniProtKB-UniRule"/>
</dbReference>
<protein>
    <recommendedName>
        <fullName evidence="2">Cytokinin riboside 5'-monophosphate phosphoribohydrolase</fullName>
        <ecNumber evidence="2">3.2.2.n1</ecNumber>
    </recommendedName>
</protein>
<dbReference type="GO" id="GO:0005829">
    <property type="term" value="C:cytosol"/>
    <property type="evidence" value="ECO:0007669"/>
    <property type="project" value="TreeGrafter"/>
</dbReference>
<comment type="catalytic activity">
    <reaction evidence="1">
        <text>AMP + H2O = D-ribose 5-phosphate + adenine</text>
        <dbReference type="Rhea" id="RHEA:20129"/>
        <dbReference type="ChEBI" id="CHEBI:15377"/>
        <dbReference type="ChEBI" id="CHEBI:16708"/>
        <dbReference type="ChEBI" id="CHEBI:78346"/>
        <dbReference type="ChEBI" id="CHEBI:456215"/>
        <dbReference type="EC" id="3.2.2.4"/>
    </reaction>
</comment>
<dbReference type="SUPFAM" id="SSF102405">
    <property type="entry name" value="MCP/YpsA-like"/>
    <property type="match status" value="1"/>
</dbReference>
<dbReference type="InterPro" id="IPR052341">
    <property type="entry name" value="LOG_family_nucleotidases"/>
</dbReference>
<accession>D5EMX9</accession>
<dbReference type="RefSeq" id="WP_013044091.1">
    <property type="nucleotide sequence ID" value="NC_014008.1"/>
</dbReference>
<evidence type="ECO:0000313" key="3">
    <source>
        <dbReference type="EMBL" id="ADE55369.1"/>
    </source>
</evidence>
<dbReference type="HOGENOM" id="CLU_058336_0_0_0"/>
<keyword evidence="2" id="KW-0203">Cytokinin biosynthesis</keyword>
<proteinExistence type="inferred from homology"/>
<dbReference type="InterPro" id="IPR031100">
    <property type="entry name" value="LOG_fam"/>
</dbReference>